<feature type="compositionally biased region" description="Basic residues" evidence="1">
    <location>
        <begin position="69"/>
        <end position="85"/>
    </location>
</feature>
<gene>
    <name evidence="2" type="ORF">FA13DRAFT_1801592</name>
</gene>
<proteinExistence type="predicted"/>
<evidence type="ECO:0000313" key="3">
    <source>
        <dbReference type="Proteomes" id="UP000298030"/>
    </source>
</evidence>
<dbReference type="Proteomes" id="UP000298030">
    <property type="component" value="Unassembled WGS sequence"/>
</dbReference>
<keyword evidence="3" id="KW-1185">Reference proteome</keyword>
<dbReference type="EMBL" id="QPFP01000164">
    <property type="protein sequence ID" value="TEB19884.1"/>
    <property type="molecule type" value="Genomic_DNA"/>
</dbReference>
<accession>A0A4Y7SDM7</accession>
<sequence length="85" mass="9457">MPLGRIHHERSLSAQQRIPLPSFITSTQALGLPTPKDAPSHPPDALRPAENTSVLGHPSKPPSPWYGTRKTKSRRKKPNHVKKEL</sequence>
<dbReference type="AlphaFoldDB" id="A0A4Y7SDM7"/>
<organism evidence="2 3">
    <name type="scientific">Coprinellus micaceus</name>
    <name type="common">Glistening ink-cap mushroom</name>
    <name type="synonym">Coprinus micaceus</name>
    <dbReference type="NCBI Taxonomy" id="71717"/>
    <lineage>
        <taxon>Eukaryota</taxon>
        <taxon>Fungi</taxon>
        <taxon>Dikarya</taxon>
        <taxon>Basidiomycota</taxon>
        <taxon>Agaricomycotina</taxon>
        <taxon>Agaricomycetes</taxon>
        <taxon>Agaricomycetidae</taxon>
        <taxon>Agaricales</taxon>
        <taxon>Agaricineae</taxon>
        <taxon>Psathyrellaceae</taxon>
        <taxon>Coprinellus</taxon>
    </lineage>
</organism>
<reference evidence="2 3" key="1">
    <citation type="journal article" date="2019" name="Nat. Ecol. Evol.">
        <title>Megaphylogeny resolves global patterns of mushroom evolution.</title>
        <authorList>
            <person name="Varga T."/>
            <person name="Krizsan K."/>
            <person name="Foldi C."/>
            <person name="Dima B."/>
            <person name="Sanchez-Garcia M."/>
            <person name="Sanchez-Ramirez S."/>
            <person name="Szollosi G.J."/>
            <person name="Szarkandi J.G."/>
            <person name="Papp V."/>
            <person name="Albert L."/>
            <person name="Andreopoulos W."/>
            <person name="Angelini C."/>
            <person name="Antonin V."/>
            <person name="Barry K.W."/>
            <person name="Bougher N.L."/>
            <person name="Buchanan P."/>
            <person name="Buyck B."/>
            <person name="Bense V."/>
            <person name="Catcheside P."/>
            <person name="Chovatia M."/>
            <person name="Cooper J."/>
            <person name="Damon W."/>
            <person name="Desjardin D."/>
            <person name="Finy P."/>
            <person name="Geml J."/>
            <person name="Haridas S."/>
            <person name="Hughes K."/>
            <person name="Justo A."/>
            <person name="Karasinski D."/>
            <person name="Kautmanova I."/>
            <person name="Kiss B."/>
            <person name="Kocsube S."/>
            <person name="Kotiranta H."/>
            <person name="LaButti K.M."/>
            <person name="Lechner B.E."/>
            <person name="Liimatainen K."/>
            <person name="Lipzen A."/>
            <person name="Lukacs Z."/>
            <person name="Mihaltcheva S."/>
            <person name="Morgado L.N."/>
            <person name="Niskanen T."/>
            <person name="Noordeloos M.E."/>
            <person name="Ohm R.A."/>
            <person name="Ortiz-Santana B."/>
            <person name="Ovrebo C."/>
            <person name="Racz N."/>
            <person name="Riley R."/>
            <person name="Savchenko A."/>
            <person name="Shiryaev A."/>
            <person name="Soop K."/>
            <person name="Spirin V."/>
            <person name="Szebenyi C."/>
            <person name="Tomsovsky M."/>
            <person name="Tulloss R.E."/>
            <person name="Uehling J."/>
            <person name="Grigoriev I.V."/>
            <person name="Vagvolgyi C."/>
            <person name="Papp T."/>
            <person name="Martin F.M."/>
            <person name="Miettinen O."/>
            <person name="Hibbett D.S."/>
            <person name="Nagy L.G."/>
        </authorList>
    </citation>
    <scope>NUCLEOTIDE SEQUENCE [LARGE SCALE GENOMIC DNA]</scope>
    <source>
        <strain evidence="2 3">FP101781</strain>
    </source>
</reference>
<feature type="region of interest" description="Disordered" evidence="1">
    <location>
        <begin position="1"/>
        <end position="20"/>
    </location>
</feature>
<protein>
    <submittedName>
        <fullName evidence="2">Uncharacterized protein</fullName>
    </submittedName>
</protein>
<feature type="region of interest" description="Disordered" evidence="1">
    <location>
        <begin position="27"/>
        <end position="85"/>
    </location>
</feature>
<evidence type="ECO:0000256" key="1">
    <source>
        <dbReference type="SAM" id="MobiDB-lite"/>
    </source>
</evidence>
<name>A0A4Y7SDM7_COPMI</name>
<evidence type="ECO:0000313" key="2">
    <source>
        <dbReference type="EMBL" id="TEB19884.1"/>
    </source>
</evidence>
<comment type="caution">
    <text evidence="2">The sequence shown here is derived from an EMBL/GenBank/DDBJ whole genome shotgun (WGS) entry which is preliminary data.</text>
</comment>